<evidence type="ECO:0000256" key="4">
    <source>
        <dbReference type="ARBA" id="ARBA00022679"/>
    </source>
</evidence>
<keyword evidence="7 9" id="KW-0067">ATP-binding</keyword>
<keyword evidence="3 9" id="KW-0028">Amino-acid biosynthesis</keyword>
<comment type="catalytic activity">
    <reaction evidence="8 9">
        <text>N-acetyl-L-glutamate + ATP = N-acetyl-L-glutamyl 5-phosphate + ADP</text>
        <dbReference type="Rhea" id="RHEA:14629"/>
        <dbReference type="ChEBI" id="CHEBI:30616"/>
        <dbReference type="ChEBI" id="CHEBI:44337"/>
        <dbReference type="ChEBI" id="CHEBI:57936"/>
        <dbReference type="ChEBI" id="CHEBI:456216"/>
        <dbReference type="EC" id="2.7.2.8"/>
    </reaction>
</comment>
<comment type="subcellular location">
    <subcellularLocation>
        <location evidence="9">Cytoplasm</location>
    </subcellularLocation>
</comment>
<keyword evidence="4 9" id="KW-0808">Transferase</keyword>
<dbReference type="PANTHER" id="PTHR23342">
    <property type="entry name" value="N-ACETYLGLUTAMATE SYNTHASE"/>
    <property type="match status" value="1"/>
</dbReference>
<dbReference type="PIRSF" id="PIRSF000728">
    <property type="entry name" value="NAGK"/>
    <property type="match status" value="1"/>
</dbReference>
<evidence type="ECO:0000259" key="10">
    <source>
        <dbReference type="Pfam" id="PF00696"/>
    </source>
</evidence>
<dbReference type="CDD" id="cd04250">
    <property type="entry name" value="AAK_NAGK-C"/>
    <property type="match status" value="1"/>
</dbReference>
<dbReference type="GO" id="GO:0005737">
    <property type="term" value="C:cytoplasm"/>
    <property type="evidence" value="ECO:0007669"/>
    <property type="project" value="UniProtKB-SubCell"/>
</dbReference>
<dbReference type="SUPFAM" id="SSF53633">
    <property type="entry name" value="Carbamate kinase-like"/>
    <property type="match status" value="1"/>
</dbReference>
<dbReference type="Pfam" id="PF00696">
    <property type="entry name" value="AA_kinase"/>
    <property type="match status" value="1"/>
</dbReference>
<dbReference type="OMA" id="EGLYEDW"/>
<dbReference type="InterPro" id="IPR037528">
    <property type="entry name" value="ArgB"/>
</dbReference>
<dbReference type="RefSeq" id="WP_010944827.1">
    <property type="nucleotide sequence ID" value="NZ_CP011218.1"/>
</dbReference>
<keyword evidence="2 9" id="KW-0055">Arginine biosynthesis</keyword>
<feature type="domain" description="Aspartate/glutamate/uridylate kinase" evidence="10">
    <location>
        <begin position="24"/>
        <end position="259"/>
    </location>
</feature>
<dbReference type="GO" id="GO:0042450">
    <property type="term" value="P:L-arginine biosynthetic process via ornithine"/>
    <property type="evidence" value="ECO:0007669"/>
    <property type="project" value="UniProtKB-UniRule"/>
</dbReference>
<accession>A0AAC8UCB5</accession>
<evidence type="ECO:0000313" key="11">
    <source>
        <dbReference type="EMBL" id="AKO32265.1"/>
    </source>
</evidence>
<protein>
    <recommendedName>
        <fullName evidence="9">Acetylglutamate kinase</fullName>
        <ecNumber evidence="9">2.7.2.8</ecNumber>
    </recommendedName>
    <alternativeName>
        <fullName evidence="9">N-acetyl-L-glutamate 5-phosphotransferase</fullName>
    </alternativeName>
    <alternativeName>
        <fullName evidence="9">NAG kinase</fullName>
        <shortName evidence="9">NAGK</shortName>
    </alternativeName>
</protein>
<dbReference type="EC" id="2.7.2.8" evidence="9"/>
<dbReference type="InterPro" id="IPR004662">
    <property type="entry name" value="AcgluKinase_fam"/>
</dbReference>
<dbReference type="InterPro" id="IPR001048">
    <property type="entry name" value="Asp/Glu/Uridylate_kinase"/>
</dbReference>
<sequence>MNQTTTFDKLCNYSAACLANWQGKTIVVKYGGNAMISAELKQTVMQNILLLNQYGINVVLVHGGGPEISLGMKLLGKEPQFINGLRVTDQDTIDVVLQMLAGKVNKRLVALLKGKGIGLCGIDGGLIQCEKLEAELDYGLVGNIVQVDITVLQMALAANLIPVIAAVAVDQQGIIYNVNADTVASEIAVALGADKLVLMTDIAGLLADRNDERSLMSRVEVSQVETLIAQGIISDGMIPKVASCTRFINAGGIEAHIIDGRIKHAILLSILSDKQNGTRFYKEK</sequence>
<name>A0AAC8UCB5_HAEDC</name>
<comment type="pathway">
    <text evidence="1 9">Amino-acid biosynthesis; L-arginine biosynthesis; N(2)-acetyl-L-ornithine from L-glutamate: step 2/4.</text>
</comment>
<evidence type="ECO:0000256" key="1">
    <source>
        <dbReference type="ARBA" id="ARBA00004828"/>
    </source>
</evidence>
<feature type="site" description="Transition state stabilizer" evidence="9">
    <location>
        <position position="240"/>
    </location>
</feature>
<feature type="binding site" evidence="9">
    <location>
        <position position="177"/>
    </location>
    <ligand>
        <name>substrate</name>
    </ligand>
</feature>
<feature type="binding site" evidence="9">
    <location>
        <position position="86"/>
    </location>
    <ligand>
        <name>substrate</name>
    </ligand>
</feature>
<dbReference type="GO" id="GO:0003991">
    <property type="term" value="F:acetylglutamate kinase activity"/>
    <property type="evidence" value="ECO:0007669"/>
    <property type="project" value="UniProtKB-UniRule"/>
</dbReference>
<feature type="binding site" evidence="9">
    <location>
        <begin position="64"/>
        <end position="65"/>
    </location>
    <ligand>
        <name>substrate</name>
    </ligand>
</feature>
<evidence type="ECO:0000256" key="5">
    <source>
        <dbReference type="ARBA" id="ARBA00022741"/>
    </source>
</evidence>
<comment type="function">
    <text evidence="9">Catalyzes the ATP-dependent phosphorylation of N-acetyl-L-glutamate.</text>
</comment>
<evidence type="ECO:0000256" key="2">
    <source>
        <dbReference type="ARBA" id="ARBA00022571"/>
    </source>
</evidence>
<keyword evidence="6 9" id="KW-0418">Kinase</keyword>
<feature type="site" description="Transition state stabilizer" evidence="9">
    <location>
        <position position="29"/>
    </location>
</feature>
<dbReference type="PANTHER" id="PTHR23342:SF0">
    <property type="entry name" value="N-ACETYLGLUTAMATE SYNTHASE, MITOCHONDRIAL"/>
    <property type="match status" value="1"/>
</dbReference>
<dbReference type="InterPro" id="IPR036393">
    <property type="entry name" value="AceGlu_kinase-like_sf"/>
</dbReference>
<dbReference type="PRINTS" id="PR00474">
    <property type="entry name" value="GLU5KINASE"/>
</dbReference>
<dbReference type="FunFam" id="3.40.1160.10:FF:000004">
    <property type="entry name" value="Acetylglutamate kinase"/>
    <property type="match status" value="1"/>
</dbReference>
<comment type="similarity">
    <text evidence="9">Belongs to the acetylglutamate kinase family. ArgB subfamily.</text>
</comment>
<evidence type="ECO:0000256" key="3">
    <source>
        <dbReference type="ARBA" id="ARBA00022605"/>
    </source>
</evidence>
<evidence type="ECO:0000256" key="8">
    <source>
        <dbReference type="ARBA" id="ARBA00048141"/>
    </source>
</evidence>
<dbReference type="GO" id="GO:0005524">
    <property type="term" value="F:ATP binding"/>
    <property type="evidence" value="ECO:0007669"/>
    <property type="project" value="UniProtKB-UniRule"/>
</dbReference>
<evidence type="ECO:0000313" key="12">
    <source>
        <dbReference type="Proteomes" id="UP000060132"/>
    </source>
</evidence>
<keyword evidence="9" id="KW-0963">Cytoplasm</keyword>
<dbReference type="AlphaFoldDB" id="A0AAC8UCB5"/>
<evidence type="ECO:0000256" key="9">
    <source>
        <dbReference type="HAMAP-Rule" id="MF_00082"/>
    </source>
</evidence>
<dbReference type="Proteomes" id="UP000060132">
    <property type="component" value="Chromosome"/>
</dbReference>
<proteinExistence type="inferred from homology"/>
<reference evidence="11 12" key="1">
    <citation type="journal article" date="2015" name="PLoS Negl. Trop. Dis.">
        <title>Haemophilus ducreyi Cutaneous Ulcer Strains Are Nearly Identical to Class I Genital Ulcer Strains.</title>
        <authorList>
            <person name="Gangaiah D."/>
            <person name="Webb K.M."/>
            <person name="Humphreys T.L."/>
            <person name="Fortney K.R."/>
            <person name="Toh E."/>
            <person name="Tai A."/>
            <person name="Katz S.S."/>
            <person name="Pillay A."/>
            <person name="Chen C.Y."/>
            <person name="Roberts S.A."/>
            <person name="Munson R.S.Jr."/>
            <person name="Spinola S.M."/>
        </authorList>
    </citation>
    <scope>NUCLEOTIDE SEQUENCE [LARGE SCALE GENOMIC DNA]</scope>
    <source>
        <strain evidence="12">CLU2</strain>
    </source>
</reference>
<dbReference type="InterPro" id="IPR001057">
    <property type="entry name" value="Glu/AcGlu_kinase"/>
</dbReference>
<evidence type="ECO:0000256" key="6">
    <source>
        <dbReference type="ARBA" id="ARBA00022777"/>
    </source>
</evidence>
<dbReference type="Gene3D" id="3.40.1160.10">
    <property type="entry name" value="Acetylglutamate kinase-like"/>
    <property type="match status" value="1"/>
</dbReference>
<keyword evidence="5 9" id="KW-0547">Nucleotide-binding</keyword>
<gene>
    <name evidence="9" type="primary">argB</name>
    <name evidence="11" type="ORF">RZ57_03515</name>
</gene>
<dbReference type="NCBIfam" id="TIGR00761">
    <property type="entry name" value="argB"/>
    <property type="match status" value="1"/>
</dbReference>
<organism evidence="11 12">
    <name type="scientific">Haemophilus ducreyi</name>
    <dbReference type="NCBI Taxonomy" id="730"/>
    <lineage>
        <taxon>Bacteria</taxon>
        <taxon>Pseudomonadati</taxon>
        <taxon>Pseudomonadota</taxon>
        <taxon>Gammaproteobacteria</taxon>
        <taxon>Pasteurellales</taxon>
        <taxon>Pasteurellaceae</taxon>
        <taxon>Haemophilus</taxon>
    </lineage>
</organism>
<evidence type="ECO:0000256" key="7">
    <source>
        <dbReference type="ARBA" id="ARBA00022840"/>
    </source>
</evidence>
<dbReference type="HAMAP" id="MF_00082">
    <property type="entry name" value="ArgB"/>
    <property type="match status" value="1"/>
</dbReference>
<dbReference type="SMR" id="A0AAC8UCB5"/>
<dbReference type="EMBL" id="CP011219">
    <property type="protein sequence ID" value="AKO32265.1"/>
    <property type="molecule type" value="Genomic_DNA"/>
</dbReference>
<dbReference type="InterPro" id="IPR041727">
    <property type="entry name" value="NAGK-C"/>
</dbReference>